<sequence length="70" mass="7799">MQSRLRCVAAAITAAIASRLPPSAVQRGEGRYIAAAATGRGRRTVHRGSKFLFIHDTFRIDSLYAVIRRW</sequence>
<dbReference type="Proteomes" id="UP000011116">
    <property type="component" value="Chromosome 6H"/>
</dbReference>
<dbReference type="AlphaFoldDB" id="A0A8I6YFE6"/>
<proteinExistence type="predicted"/>
<reference evidence="1" key="3">
    <citation type="submission" date="2022-01" db="UniProtKB">
        <authorList>
            <consortium name="EnsemblPlants"/>
        </authorList>
    </citation>
    <scope>IDENTIFICATION</scope>
    <source>
        <strain evidence="1">subsp. vulgare</strain>
    </source>
</reference>
<keyword evidence="2" id="KW-1185">Reference proteome</keyword>
<dbReference type="Gramene" id="HORVU.MOREX.r2.6HG0510910.1">
    <property type="protein sequence ID" value="HORVU.MOREX.r2.6HG0510910.1.CDS.1"/>
    <property type="gene ID" value="HORVU.MOREX.r2.6HG0510910"/>
</dbReference>
<reference evidence="1" key="2">
    <citation type="submission" date="2020-10" db="EMBL/GenBank/DDBJ databases">
        <authorList>
            <person name="Scholz U."/>
            <person name="Mascher M."/>
            <person name="Fiebig A."/>
        </authorList>
    </citation>
    <scope>NUCLEOTIDE SEQUENCE [LARGE SCALE GENOMIC DNA]</scope>
    <source>
        <strain evidence="1">cv. Morex</strain>
    </source>
</reference>
<accession>A0A8I6YFE6</accession>
<dbReference type="EnsemblPlants" id="HORVU.MOREX.r3.6HG0616140.1">
    <property type="protein sequence ID" value="HORVU.MOREX.r3.6HG0616140.1.CDS1"/>
    <property type="gene ID" value="HORVU.MOREX.r3.6HG0616140"/>
</dbReference>
<evidence type="ECO:0000313" key="1">
    <source>
        <dbReference type="EnsemblPlants" id="HORVU.MOREX.r3.6HG0616140.1.CDS1"/>
    </source>
</evidence>
<dbReference type="Gramene" id="HORVU.MOREX.r3.6HG0616140.1">
    <property type="protein sequence ID" value="HORVU.MOREX.r3.6HG0616140.1.CDS1"/>
    <property type="gene ID" value="HORVU.MOREX.r3.6HG0616140"/>
</dbReference>
<name>A0A8I6YFE6_HORVV</name>
<evidence type="ECO:0000313" key="2">
    <source>
        <dbReference type="Proteomes" id="UP000011116"/>
    </source>
</evidence>
<protein>
    <submittedName>
        <fullName evidence="1">Uncharacterized protein</fullName>
    </submittedName>
</protein>
<reference evidence="2" key="1">
    <citation type="journal article" date="2012" name="Nature">
        <title>A physical, genetic and functional sequence assembly of the barley genome.</title>
        <authorList>
            <consortium name="The International Barley Genome Sequencing Consortium"/>
            <person name="Mayer K.F."/>
            <person name="Waugh R."/>
            <person name="Brown J.W."/>
            <person name="Schulman A."/>
            <person name="Langridge P."/>
            <person name="Platzer M."/>
            <person name="Fincher G.B."/>
            <person name="Muehlbauer G.J."/>
            <person name="Sato K."/>
            <person name="Close T.J."/>
            <person name="Wise R.P."/>
            <person name="Stein N."/>
        </authorList>
    </citation>
    <scope>NUCLEOTIDE SEQUENCE [LARGE SCALE GENOMIC DNA]</scope>
    <source>
        <strain evidence="2">cv. Morex</strain>
    </source>
</reference>
<organism evidence="1 2">
    <name type="scientific">Hordeum vulgare subsp. vulgare</name>
    <name type="common">Domesticated barley</name>
    <dbReference type="NCBI Taxonomy" id="112509"/>
    <lineage>
        <taxon>Eukaryota</taxon>
        <taxon>Viridiplantae</taxon>
        <taxon>Streptophyta</taxon>
        <taxon>Embryophyta</taxon>
        <taxon>Tracheophyta</taxon>
        <taxon>Spermatophyta</taxon>
        <taxon>Magnoliopsida</taxon>
        <taxon>Liliopsida</taxon>
        <taxon>Poales</taxon>
        <taxon>Poaceae</taxon>
        <taxon>BOP clade</taxon>
        <taxon>Pooideae</taxon>
        <taxon>Triticodae</taxon>
        <taxon>Triticeae</taxon>
        <taxon>Hordeinae</taxon>
        <taxon>Hordeum</taxon>
    </lineage>
</organism>